<evidence type="ECO:0000256" key="1">
    <source>
        <dbReference type="SAM" id="Coils"/>
    </source>
</evidence>
<keyword evidence="1" id="KW-0175">Coiled coil</keyword>
<dbReference type="AlphaFoldDB" id="A0A5N5ICB0"/>
<name>A0A5N5ICB0_9ROSA</name>
<accession>A0A5N5ICB0</accession>
<dbReference type="PANTHER" id="PTHR36344:SF1">
    <property type="entry name" value="RX N-TERMINAL DOMAIN-CONTAINING PROTEIN"/>
    <property type="match status" value="1"/>
</dbReference>
<gene>
    <name evidence="2" type="ORF">D8674_029311</name>
</gene>
<comment type="caution">
    <text evidence="2">The sequence shown here is derived from an EMBL/GenBank/DDBJ whole genome shotgun (WGS) entry which is preliminary data.</text>
</comment>
<feature type="coiled-coil region" evidence="1">
    <location>
        <begin position="7"/>
        <end position="74"/>
    </location>
</feature>
<sequence length="82" mass="9550">MEVTGRLGRIEQEIGQVEDEKLQHEQNLGAFWEHMPAIDPFLIRDRMLFHQNQIHSLENKKSSLLEEQRDLLVQAVTLGDKA</sequence>
<dbReference type="PANTHER" id="PTHR36344">
    <property type="entry name" value="RX N-TERMINAL DOMAIN-CONTAINING PROTEIN"/>
    <property type="match status" value="1"/>
</dbReference>
<reference evidence="2 3" key="1">
    <citation type="submission" date="2019-09" db="EMBL/GenBank/DDBJ databases">
        <authorList>
            <person name="Ou C."/>
        </authorList>
    </citation>
    <scope>NUCLEOTIDE SEQUENCE [LARGE SCALE GENOMIC DNA]</scope>
    <source>
        <strain evidence="2">S2</strain>
        <tissue evidence="2">Leaf</tissue>
    </source>
</reference>
<dbReference type="EMBL" id="SMOL01000120">
    <property type="protein sequence ID" value="KAB2633064.1"/>
    <property type="molecule type" value="Genomic_DNA"/>
</dbReference>
<reference evidence="2 3" key="3">
    <citation type="submission" date="2019-11" db="EMBL/GenBank/DDBJ databases">
        <title>A de novo genome assembly of a pear dwarfing rootstock.</title>
        <authorList>
            <person name="Wang F."/>
            <person name="Wang J."/>
            <person name="Li S."/>
            <person name="Zhang Y."/>
            <person name="Fang M."/>
            <person name="Ma L."/>
            <person name="Zhao Y."/>
            <person name="Jiang S."/>
        </authorList>
    </citation>
    <scope>NUCLEOTIDE SEQUENCE [LARGE SCALE GENOMIC DNA]</scope>
    <source>
        <strain evidence="2">S2</strain>
        <tissue evidence="2">Leaf</tissue>
    </source>
</reference>
<proteinExistence type="predicted"/>
<evidence type="ECO:0000313" key="2">
    <source>
        <dbReference type="EMBL" id="KAB2633064.1"/>
    </source>
</evidence>
<organism evidence="2 3">
    <name type="scientific">Pyrus ussuriensis x Pyrus communis</name>
    <dbReference type="NCBI Taxonomy" id="2448454"/>
    <lineage>
        <taxon>Eukaryota</taxon>
        <taxon>Viridiplantae</taxon>
        <taxon>Streptophyta</taxon>
        <taxon>Embryophyta</taxon>
        <taxon>Tracheophyta</taxon>
        <taxon>Spermatophyta</taxon>
        <taxon>Magnoliopsida</taxon>
        <taxon>eudicotyledons</taxon>
        <taxon>Gunneridae</taxon>
        <taxon>Pentapetalae</taxon>
        <taxon>rosids</taxon>
        <taxon>fabids</taxon>
        <taxon>Rosales</taxon>
        <taxon>Rosaceae</taxon>
        <taxon>Amygdaloideae</taxon>
        <taxon>Maleae</taxon>
        <taxon>Pyrus</taxon>
    </lineage>
</organism>
<keyword evidence="3" id="KW-1185">Reference proteome</keyword>
<evidence type="ECO:0000313" key="3">
    <source>
        <dbReference type="Proteomes" id="UP000327157"/>
    </source>
</evidence>
<dbReference type="Proteomes" id="UP000327157">
    <property type="component" value="Chromosome 6"/>
</dbReference>
<dbReference type="OrthoDB" id="989112at2759"/>
<reference evidence="3" key="2">
    <citation type="submission" date="2019-10" db="EMBL/GenBank/DDBJ databases">
        <title>A de novo genome assembly of a pear dwarfing rootstock.</title>
        <authorList>
            <person name="Wang F."/>
            <person name="Wang J."/>
            <person name="Li S."/>
            <person name="Zhang Y."/>
            <person name="Fang M."/>
            <person name="Ma L."/>
            <person name="Zhao Y."/>
            <person name="Jiang S."/>
        </authorList>
    </citation>
    <scope>NUCLEOTIDE SEQUENCE [LARGE SCALE GENOMIC DNA]</scope>
</reference>
<protein>
    <submittedName>
        <fullName evidence="2">Uncharacterized protein</fullName>
    </submittedName>
</protein>